<dbReference type="STRING" id="51031.W2T6T8"/>
<reference evidence="4" key="1">
    <citation type="journal article" date="2014" name="Nat. Genet.">
        <title>Genome of the human hookworm Necator americanus.</title>
        <authorList>
            <person name="Tang Y.T."/>
            <person name="Gao X."/>
            <person name="Rosa B.A."/>
            <person name="Abubucker S."/>
            <person name="Hallsworth-Pepin K."/>
            <person name="Martin J."/>
            <person name="Tyagi R."/>
            <person name="Heizer E."/>
            <person name="Zhang X."/>
            <person name="Bhonagiri-Palsikar V."/>
            <person name="Minx P."/>
            <person name="Warren W.C."/>
            <person name="Wang Q."/>
            <person name="Zhan B."/>
            <person name="Hotez P.J."/>
            <person name="Sternberg P.W."/>
            <person name="Dougall A."/>
            <person name="Gaze S.T."/>
            <person name="Mulvenna J."/>
            <person name="Sotillo J."/>
            <person name="Ranganathan S."/>
            <person name="Rabelo E.M."/>
            <person name="Wilson R.K."/>
            <person name="Felgner P.L."/>
            <person name="Bethony J."/>
            <person name="Hawdon J.M."/>
            <person name="Gasser R.B."/>
            <person name="Loukas A."/>
            <person name="Mitreva M."/>
        </authorList>
    </citation>
    <scope>NUCLEOTIDE SEQUENCE [LARGE SCALE GENOMIC DNA]</scope>
</reference>
<feature type="domain" description="ShKT" evidence="2">
    <location>
        <begin position="1"/>
        <end position="12"/>
    </location>
</feature>
<accession>W2T6T8</accession>
<dbReference type="Pfam" id="PF01549">
    <property type="entry name" value="ShK"/>
    <property type="match status" value="2"/>
</dbReference>
<organism evidence="3 4">
    <name type="scientific">Necator americanus</name>
    <name type="common">Human hookworm</name>
    <dbReference type="NCBI Taxonomy" id="51031"/>
    <lineage>
        <taxon>Eukaryota</taxon>
        <taxon>Metazoa</taxon>
        <taxon>Ecdysozoa</taxon>
        <taxon>Nematoda</taxon>
        <taxon>Chromadorea</taxon>
        <taxon>Rhabditida</taxon>
        <taxon>Rhabditina</taxon>
        <taxon>Rhabditomorpha</taxon>
        <taxon>Strongyloidea</taxon>
        <taxon>Ancylostomatidae</taxon>
        <taxon>Bunostominae</taxon>
        <taxon>Necator</taxon>
    </lineage>
</organism>
<dbReference type="AlphaFoldDB" id="W2T6T8"/>
<dbReference type="InterPro" id="IPR003582">
    <property type="entry name" value="ShKT_dom"/>
</dbReference>
<evidence type="ECO:0000313" key="4">
    <source>
        <dbReference type="Proteomes" id="UP000053676"/>
    </source>
</evidence>
<keyword evidence="4" id="KW-1185">Reference proteome</keyword>
<sequence length="105" mass="11357">MKEKCPSTCGKCDIKNANLCKDASDSVMCSTMVQFCNSLDFYDQMSEQCASTCNRCPNPGDSGPPCLNISIFQIPGLEGNKLGRVFGLTRSVSGYLLIGITDIQM</sequence>
<feature type="domain" description="ShKT" evidence="2">
    <location>
        <begin position="20"/>
        <end position="56"/>
    </location>
</feature>
<gene>
    <name evidence="3" type="ORF">NECAME_10870</name>
</gene>
<name>W2T6T8_NECAM</name>
<dbReference type="OrthoDB" id="5819406at2759"/>
<dbReference type="PROSITE" id="PS51670">
    <property type="entry name" value="SHKT"/>
    <property type="match status" value="2"/>
</dbReference>
<evidence type="ECO:0000256" key="1">
    <source>
        <dbReference type="PROSITE-ProRule" id="PRU01005"/>
    </source>
</evidence>
<dbReference type="EMBL" id="KI660156">
    <property type="protein sequence ID" value="ETN77720.1"/>
    <property type="molecule type" value="Genomic_DNA"/>
</dbReference>
<dbReference type="KEGG" id="nai:NECAME_10870"/>
<protein>
    <submittedName>
        <fullName evidence="3">ShTK domain protein</fullName>
    </submittedName>
</protein>
<evidence type="ECO:0000259" key="2">
    <source>
        <dbReference type="PROSITE" id="PS51670"/>
    </source>
</evidence>
<proteinExistence type="predicted"/>
<evidence type="ECO:0000313" key="3">
    <source>
        <dbReference type="EMBL" id="ETN77720.1"/>
    </source>
</evidence>
<dbReference type="Gene3D" id="1.10.10.1940">
    <property type="match status" value="1"/>
</dbReference>
<dbReference type="Proteomes" id="UP000053676">
    <property type="component" value="Unassembled WGS sequence"/>
</dbReference>
<comment type="caution">
    <text evidence="1">Lacks conserved residue(s) required for the propagation of feature annotation.</text>
</comment>